<protein>
    <submittedName>
        <fullName evidence="1">Uncharacterized protein</fullName>
    </submittedName>
</protein>
<sequence length="10" mass="1110">MLSSQSTDEL</sequence>
<organism evidence="1">
    <name type="scientific">Anguilla anguilla</name>
    <name type="common">European freshwater eel</name>
    <name type="synonym">Muraena anguilla</name>
    <dbReference type="NCBI Taxonomy" id="7936"/>
    <lineage>
        <taxon>Eukaryota</taxon>
        <taxon>Metazoa</taxon>
        <taxon>Chordata</taxon>
        <taxon>Craniata</taxon>
        <taxon>Vertebrata</taxon>
        <taxon>Euteleostomi</taxon>
        <taxon>Actinopterygii</taxon>
        <taxon>Neopterygii</taxon>
        <taxon>Teleostei</taxon>
        <taxon>Anguilliformes</taxon>
        <taxon>Anguillidae</taxon>
        <taxon>Anguilla</taxon>
    </lineage>
</organism>
<accession>A0A0E9U160</accession>
<reference evidence="1" key="2">
    <citation type="journal article" date="2015" name="Fish Shellfish Immunol.">
        <title>Early steps in the European eel (Anguilla anguilla)-Vibrio vulnificus interaction in the gills: Role of the RtxA13 toxin.</title>
        <authorList>
            <person name="Callol A."/>
            <person name="Pajuelo D."/>
            <person name="Ebbesson L."/>
            <person name="Teles M."/>
            <person name="MacKenzie S."/>
            <person name="Amaro C."/>
        </authorList>
    </citation>
    <scope>NUCLEOTIDE SEQUENCE</scope>
</reference>
<reference evidence="1" key="1">
    <citation type="submission" date="2014-11" db="EMBL/GenBank/DDBJ databases">
        <authorList>
            <person name="Amaro Gonzalez C."/>
        </authorList>
    </citation>
    <scope>NUCLEOTIDE SEQUENCE</scope>
</reference>
<proteinExistence type="predicted"/>
<dbReference type="EMBL" id="GBXM01049110">
    <property type="protein sequence ID" value="JAH59467.1"/>
    <property type="molecule type" value="Transcribed_RNA"/>
</dbReference>
<evidence type="ECO:0000313" key="1">
    <source>
        <dbReference type="EMBL" id="JAH59467.1"/>
    </source>
</evidence>
<name>A0A0E9U160_ANGAN</name>